<name>A0AC35U8L4_9BILA</name>
<organism evidence="1 2">
    <name type="scientific">Rhabditophanes sp. KR3021</name>
    <dbReference type="NCBI Taxonomy" id="114890"/>
    <lineage>
        <taxon>Eukaryota</taxon>
        <taxon>Metazoa</taxon>
        <taxon>Ecdysozoa</taxon>
        <taxon>Nematoda</taxon>
        <taxon>Chromadorea</taxon>
        <taxon>Rhabditida</taxon>
        <taxon>Tylenchina</taxon>
        <taxon>Panagrolaimomorpha</taxon>
        <taxon>Strongyloidoidea</taxon>
        <taxon>Alloionematidae</taxon>
        <taxon>Rhabditophanes</taxon>
    </lineage>
</organism>
<proteinExistence type="predicted"/>
<reference evidence="2" key="1">
    <citation type="submission" date="2016-11" db="UniProtKB">
        <authorList>
            <consortium name="WormBaseParasite"/>
        </authorList>
    </citation>
    <scope>IDENTIFICATION</scope>
    <source>
        <strain evidence="2">KR3021</strain>
    </source>
</reference>
<evidence type="ECO:0000313" key="2">
    <source>
        <dbReference type="WBParaSite" id="RSKR_0000879400.1"/>
    </source>
</evidence>
<sequence length="679" mass="77480">MEDPKKNLKRDSPSEGEPKLFGTRFLNDEDDVFKHNAWDHVEWNEEQEKEAEVVVAKQKNTKLDETAADLLLLEPSRQWDEFYDNHLSKFFLDRNWLTHEFPMLIQETSDKNTIIEVGCGVGNTTFPLLKLIPGNTFIHSSDFSASAIDILKKDSQYDTSKCSAFVWDITRETDQIPDASGDIIVCIYVLSALKPDQQSTAISNLVRKLKPGGQLLLKDYGRYDLTQLRFKKNRYIDDNFYCRGDGTFVYFFTSDELDTLFTKAGLVKVQNTVDRRLIDKKKLLKMCSETLKLKKFFDELLKLDFVKAAARKPAFRRNTSLFMVMLYEMLEGNGYKAIPKKYRTELDSIKTALMITLAEMDKEGTGLKNYKSQTEKVGVIPRYARVNTIKATFEEIQVEFEKNGYVFEALEQGIEPKEFCSKIESMDKKQVFIDCHVKNLLIFAPTSRINGLPEVKNKKLILQDKASCLASELLAPPSGSKVIDVCAAPGMKTTHLLALMGNKGRVYAFDRDKTRFEDLKTNMLASGSECGTIFNQDFLKVEVGKMPYDEVEYALVDPPCSGSGMIKRLDSFIDDEQKDDKRLAGLGNLQAMLLKHAMKLPKLKKVVYSTCSIHEAENERVIEEVLKDEDIAAQFKLVNALPSWKHRGLDCYDFGDKCLRCDPQTDKTNGFFVAIFERI</sequence>
<dbReference type="Proteomes" id="UP000095286">
    <property type="component" value="Unplaced"/>
</dbReference>
<accession>A0AC35U8L4</accession>
<evidence type="ECO:0000313" key="1">
    <source>
        <dbReference type="Proteomes" id="UP000095286"/>
    </source>
</evidence>
<dbReference type="WBParaSite" id="RSKR_0000879400.1">
    <property type="protein sequence ID" value="RSKR_0000879400.1"/>
    <property type="gene ID" value="RSKR_0000879400"/>
</dbReference>
<protein>
    <submittedName>
        <fullName evidence="2">SAM_MT_RSMB_NOP domain-containing protein</fullName>
    </submittedName>
</protein>